<dbReference type="AlphaFoldDB" id="A0A1F6Y8T7"/>
<dbReference type="InterPro" id="IPR019906">
    <property type="entry name" value="Ribosomal_uL6_bac-type"/>
</dbReference>
<protein>
    <recommendedName>
        <fullName evidence="3 4">50S ribosomal protein L6</fullName>
    </recommendedName>
</protein>
<dbReference type="GO" id="GO:0002181">
    <property type="term" value="P:cytoplasmic translation"/>
    <property type="evidence" value="ECO:0007669"/>
    <property type="project" value="TreeGrafter"/>
</dbReference>
<evidence type="ECO:0000313" key="9">
    <source>
        <dbReference type="Proteomes" id="UP000176192"/>
    </source>
</evidence>
<dbReference type="NCBIfam" id="TIGR03654">
    <property type="entry name" value="L6_bact"/>
    <property type="match status" value="1"/>
</dbReference>
<evidence type="ECO:0000259" key="7">
    <source>
        <dbReference type="Pfam" id="PF00347"/>
    </source>
</evidence>
<feature type="domain" description="Large ribosomal subunit protein uL6 alpha-beta" evidence="7">
    <location>
        <begin position="113"/>
        <end position="176"/>
    </location>
</feature>
<dbReference type="InterPro" id="IPR000702">
    <property type="entry name" value="Ribosomal_uL6-like"/>
</dbReference>
<dbReference type="EMBL" id="MFVV01000035">
    <property type="protein sequence ID" value="OGJ02756.1"/>
    <property type="molecule type" value="Genomic_DNA"/>
</dbReference>
<comment type="caution">
    <text evidence="8">The sequence shown here is derived from an EMBL/GenBank/DDBJ whole genome shotgun (WGS) entry which is preliminary data.</text>
</comment>
<keyword evidence="1 5" id="KW-0689">Ribosomal protein</keyword>
<name>A0A1F6Y8T7_9BACT</name>
<evidence type="ECO:0000256" key="1">
    <source>
        <dbReference type="ARBA" id="ARBA00022980"/>
    </source>
</evidence>
<dbReference type="SUPFAM" id="SSF56053">
    <property type="entry name" value="Ribosomal protein L6"/>
    <property type="match status" value="2"/>
</dbReference>
<evidence type="ECO:0000256" key="4">
    <source>
        <dbReference type="NCBIfam" id="TIGR03654"/>
    </source>
</evidence>
<dbReference type="Pfam" id="PF00347">
    <property type="entry name" value="Ribosomal_L6"/>
    <property type="match status" value="2"/>
</dbReference>
<organism evidence="8 9">
    <name type="scientific">Candidatus Nomurabacteria bacterium RIFCSPLOWO2_12_FULL_46_14</name>
    <dbReference type="NCBI Taxonomy" id="1801797"/>
    <lineage>
        <taxon>Bacteria</taxon>
        <taxon>Candidatus Nomuraibacteriota</taxon>
    </lineage>
</organism>
<dbReference type="PROSITE" id="PS00525">
    <property type="entry name" value="RIBOSOMAL_L6_1"/>
    <property type="match status" value="1"/>
</dbReference>
<reference evidence="8 9" key="1">
    <citation type="journal article" date="2016" name="Nat. Commun.">
        <title>Thousands of microbial genomes shed light on interconnected biogeochemical processes in an aquifer system.</title>
        <authorList>
            <person name="Anantharaman K."/>
            <person name="Brown C.T."/>
            <person name="Hug L.A."/>
            <person name="Sharon I."/>
            <person name="Castelle C.J."/>
            <person name="Probst A.J."/>
            <person name="Thomas B.C."/>
            <person name="Singh A."/>
            <person name="Wilkins M.J."/>
            <person name="Karaoz U."/>
            <person name="Brodie E.L."/>
            <person name="Williams K.H."/>
            <person name="Hubbard S.S."/>
            <person name="Banfield J.F."/>
        </authorList>
    </citation>
    <scope>NUCLEOTIDE SEQUENCE [LARGE SCALE GENOMIC DNA]</scope>
</reference>
<dbReference type="PANTHER" id="PTHR11655:SF14">
    <property type="entry name" value="LARGE RIBOSOMAL SUBUNIT PROTEIN UL6M"/>
    <property type="match status" value="1"/>
</dbReference>
<evidence type="ECO:0000256" key="5">
    <source>
        <dbReference type="RuleBase" id="RU003869"/>
    </source>
</evidence>
<dbReference type="InterPro" id="IPR002358">
    <property type="entry name" value="Ribosomal_uL6_CS"/>
</dbReference>
<dbReference type="PIRSF" id="PIRSF002162">
    <property type="entry name" value="Ribosomal_L6"/>
    <property type="match status" value="1"/>
</dbReference>
<keyword evidence="2 5" id="KW-0687">Ribonucleoprotein</keyword>
<dbReference type="InterPro" id="IPR036789">
    <property type="entry name" value="Ribosomal_uL6-like_a/b-dom_sf"/>
</dbReference>
<comment type="similarity">
    <text evidence="5">Belongs to the universal ribosomal protein uL6 family.</text>
</comment>
<dbReference type="InterPro" id="IPR020040">
    <property type="entry name" value="Ribosomal_uL6_a/b-dom"/>
</dbReference>
<dbReference type="PRINTS" id="PR00059">
    <property type="entry name" value="RIBOSOMALL6"/>
</dbReference>
<evidence type="ECO:0000256" key="6">
    <source>
        <dbReference type="RuleBase" id="RU003870"/>
    </source>
</evidence>
<keyword evidence="6" id="KW-0699">rRNA-binding</keyword>
<dbReference type="GO" id="GO:0003735">
    <property type="term" value="F:structural constituent of ribosome"/>
    <property type="evidence" value="ECO:0007669"/>
    <property type="project" value="UniProtKB-UniRule"/>
</dbReference>
<sequence length="190" mass="20577">MSRIGKQEIQIPAGVQVTQSGPVLTVKGPKGTLTKNFRDDIKITIADPAKDGAGKTINLTTKRNDKFSKALWGTYASHIKNMIKGVQAPYQKKLILEGVGFKSEVKPARTGGGQEFNFALGFSHPVIVPIPAGIAATAEKNNITIEGIDKELVGSFAAYIRALKKPEPYKGKGMRYEGEVIRRKQGKKVA</sequence>
<comment type="function">
    <text evidence="6">This protein binds to the 23S rRNA, and is important in its secondary structure. It is located near the subunit interface in the base of the L7/L12 stalk, and near the tRNA binding site of the peptidyltransferase center.</text>
</comment>
<feature type="domain" description="Large ribosomal subunit protein uL6 alpha-beta" evidence="7">
    <location>
        <begin position="11"/>
        <end position="87"/>
    </location>
</feature>
<dbReference type="STRING" id="1801797.A3G06_00725"/>
<evidence type="ECO:0000313" key="8">
    <source>
        <dbReference type="EMBL" id="OGJ02756.1"/>
    </source>
</evidence>
<gene>
    <name evidence="8" type="ORF">A3G06_00725</name>
</gene>
<dbReference type="GO" id="GO:0019843">
    <property type="term" value="F:rRNA binding"/>
    <property type="evidence" value="ECO:0007669"/>
    <property type="project" value="UniProtKB-UniRule"/>
</dbReference>
<dbReference type="GO" id="GO:0022625">
    <property type="term" value="C:cytosolic large ribosomal subunit"/>
    <property type="evidence" value="ECO:0007669"/>
    <property type="project" value="UniProtKB-UniRule"/>
</dbReference>
<keyword evidence="6" id="KW-0694">RNA-binding</keyword>
<proteinExistence type="inferred from homology"/>
<evidence type="ECO:0000256" key="3">
    <source>
        <dbReference type="ARBA" id="ARBA00035454"/>
    </source>
</evidence>
<accession>A0A1F6Y8T7</accession>
<dbReference type="Proteomes" id="UP000176192">
    <property type="component" value="Unassembled WGS sequence"/>
</dbReference>
<evidence type="ECO:0000256" key="2">
    <source>
        <dbReference type="ARBA" id="ARBA00023274"/>
    </source>
</evidence>
<dbReference type="Gene3D" id="3.90.930.12">
    <property type="entry name" value="Ribosomal protein L6, alpha-beta domain"/>
    <property type="match status" value="2"/>
</dbReference>
<dbReference type="PANTHER" id="PTHR11655">
    <property type="entry name" value="60S/50S RIBOSOMAL PROTEIN L6/L9"/>
    <property type="match status" value="1"/>
</dbReference>